<evidence type="ECO:0000313" key="2">
    <source>
        <dbReference type="Proteomes" id="UP001153332"/>
    </source>
</evidence>
<proteinExistence type="predicted"/>
<evidence type="ECO:0000313" key="1">
    <source>
        <dbReference type="EMBL" id="KAJ8127389.1"/>
    </source>
</evidence>
<accession>A0ACC2JJ52</accession>
<reference evidence="1" key="1">
    <citation type="submission" date="2022-12" db="EMBL/GenBank/DDBJ databases">
        <title>Genome Sequence of Lasiodiplodia mahajangana.</title>
        <authorList>
            <person name="Buettner E."/>
        </authorList>
    </citation>
    <scope>NUCLEOTIDE SEQUENCE</scope>
    <source>
        <strain evidence="1">VT137</strain>
    </source>
</reference>
<keyword evidence="2" id="KW-1185">Reference proteome</keyword>
<name>A0ACC2JJ52_9PEZI</name>
<gene>
    <name evidence="1" type="ORF">O1611_g6246</name>
</gene>
<dbReference type="EMBL" id="JAPUUL010001444">
    <property type="protein sequence ID" value="KAJ8127389.1"/>
    <property type="molecule type" value="Genomic_DNA"/>
</dbReference>
<organism evidence="1 2">
    <name type="scientific">Lasiodiplodia mahajangana</name>
    <dbReference type="NCBI Taxonomy" id="1108764"/>
    <lineage>
        <taxon>Eukaryota</taxon>
        <taxon>Fungi</taxon>
        <taxon>Dikarya</taxon>
        <taxon>Ascomycota</taxon>
        <taxon>Pezizomycotina</taxon>
        <taxon>Dothideomycetes</taxon>
        <taxon>Dothideomycetes incertae sedis</taxon>
        <taxon>Botryosphaeriales</taxon>
        <taxon>Botryosphaeriaceae</taxon>
        <taxon>Lasiodiplodia</taxon>
    </lineage>
</organism>
<sequence>MADVSTETPASVSALPPLKTRIWGHHHTTALIAGGIIANNAFDDVYFSFDQYGRNPAKTPRDGILEPGKYWLQLNSITDSLSSTPKAIAEGMATTTYPPYTARYSPPGSRCGGKPLLFISDINIGLEKCHLIPEAQQEWFMRNEMHGDAQASAVHKIQDPANIMMLLSHLNLAFDRSVFVITPKPSTSFSSSASRLTSTTPSTLTVPSTSTTSPTSENKPQSNAFVTHVISATPEACDLTELYHNRSIQDFLRTTSVRELRIVDGEQYISKSLTGQYFAELREERVENVNRSRKRRRGSGDQDGEPTDDDDTDEGDVYGERWGRRCANLHRQLSALNNFDVIRERSTSPDSWDGGPDSFP</sequence>
<protein>
    <submittedName>
        <fullName evidence="1">Uncharacterized protein</fullName>
    </submittedName>
</protein>
<comment type="caution">
    <text evidence="1">The sequence shown here is derived from an EMBL/GenBank/DDBJ whole genome shotgun (WGS) entry which is preliminary data.</text>
</comment>
<dbReference type="Proteomes" id="UP001153332">
    <property type="component" value="Unassembled WGS sequence"/>
</dbReference>